<reference evidence="2" key="1">
    <citation type="submission" date="2017-11" db="EMBL/GenBank/DDBJ databases">
        <authorList>
            <person name="Lima N.C."/>
            <person name="Parody-Merino A.M."/>
            <person name="Battley P.F."/>
            <person name="Fidler A.E."/>
            <person name="Prosdocimi F."/>
        </authorList>
    </citation>
    <scope>NUCLEOTIDE SEQUENCE [LARGE SCALE GENOMIC DNA]</scope>
</reference>
<evidence type="ECO:0000313" key="2">
    <source>
        <dbReference type="Proteomes" id="UP000233556"/>
    </source>
</evidence>
<gene>
    <name evidence="1" type="ORF">llap_4352</name>
</gene>
<evidence type="ECO:0000313" key="1">
    <source>
        <dbReference type="EMBL" id="PKU45333.1"/>
    </source>
</evidence>
<proteinExistence type="predicted"/>
<dbReference type="Proteomes" id="UP000233556">
    <property type="component" value="Unassembled WGS sequence"/>
</dbReference>
<dbReference type="AlphaFoldDB" id="A0A2I0UH11"/>
<protein>
    <submittedName>
        <fullName evidence="1">Uncharacterized protein</fullName>
    </submittedName>
</protein>
<dbReference type="EMBL" id="KZ505765">
    <property type="protein sequence ID" value="PKU45333.1"/>
    <property type="molecule type" value="Genomic_DNA"/>
</dbReference>
<organism evidence="1 2">
    <name type="scientific">Limosa lapponica baueri</name>
    <dbReference type="NCBI Taxonomy" id="1758121"/>
    <lineage>
        <taxon>Eukaryota</taxon>
        <taxon>Metazoa</taxon>
        <taxon>Chordata</taxon>
        <taxon>Craniata</taxon>
        <taxon>Vertebrata</taxon>
        <taxon>Euteleostomi</taxon>
        <taxon>Archelosauria</taxon>
        <taxon>Archosauria</taxon>
        <taxon>Dinosauria</taxon>
        <taxon>Saurischia</taxon>
        <taxon>Theropoda</taxon>
        <taxon>Coelurosauria</taxon>
        <taxon>Aves</taxon>
        <taxon>Neognathae</taxon>
        <taxon>Neoaves</taxon>
        <taxon>Charadriiformes</taxon>
        <taxon>Scolopacidae</taxon>
        <taxon>Limosa</taxon>
    </lineage>
</organism>
<keyword evidence="2" id="KW-1185">Reference proteome</keyword>
<accession>A0A2I0UH11</accession>
<reference evidence="2" key="2">
    <citation type="submission" date="2017-12" db="EMBL/GenBank/DDBJ databases">
        <title>Genome sequence of the Bar-tailed Godwit (Limosa lapponica baueri).</title>
        <authorList>
            <person name="Lima N.C.B."/>
            <person name="Parody-Merino A.M."/>
            <person name="Battley P.F."/>
            <person name="Fidler A.E."/>
            <person name="Prosdocimi F."/>
        </authorList>
    </citation>
    <scope>NUCLEOTIDE SEQUENCE [LARGE SCALE GENOMIC DNA]</scope>
</reference>
<sequence length="171" mass="19026">METLLRGLAKEPSPEVPQLICKPRMKRLEHWDSRQASGSACIPRHPPWLSCQQRIADLVIHAGQTCSKRTQSTSQTRAGQTMGKILAPSEIYDKLSVDIASFLIALQCFWISMGSPRNTSSPLFPAIPALKLSWEAEAYKVETLDTTEKLAEVLALCLSAHSEKDSYVKCR</sequence>
<name>A0A2I0UH11_LIMLA</name>